<dbReference type="Proteomes" id="UP000267096">
    <property type="component" value="Unassembled WGS sequence"/>
</dbReference>
<sequence>MEIAWRRTTVSAMKDGMEMTVRRRRVNFYQTVVHMVNVYHSTNAYVIHSIKVICSIPSLFRATNLNCSHPLPPLVCH</sequence>
<dbReference type="AlphaFoldDB" id="A0A0M3J8U8"/>
<accession>A0A0M3J8U8</accession>
<keyword evidence="2" id="KW-1185">Reference proteome</keyword>
<evidence type="ECO:0000313" key="3">
    <source>
        <dbReference type="WBParaSite" id="ASIM_0000400701-mRNA-1"/>
    </source>
</evidence>
<reference evidence="3" key="1">
    <citation type="submission" date="2017-02" db="UniProtKB">
        <authorList>
            <consortium name="WormBaseParasite"/>
        </authorList>
    </citation>
    <scope>IDENTIFICATION</scope>
</reference>
<evidence type="ECO:0000313" key="2">
    <source>
        <dbReference type="Proteomes" id="UP000267096"/>
    </source>
</evidence>
<reference evidence="1 2" key="2">
    <citation type="submission" date="2018-11" db="EMBL/GenBank/DDBJ databases">
        <authorList>
            <consortium name="Pathogen Informatics"/>
        </authorList>
    </citation>
    <scope>NUCLEOTIDE SEQUENCE [LARGE SCALE GENOMIC DNA]</scope>
</reference>
<dbReference type="EMBL" id="UYRR01006240">
    <property type="protein sequence ID" value="VDK22460.1"/>
    <property type="molecule type" value="Genomic_DNA"/>
</dbReference>
<dbReference type="WBParaSite" id="ASIM_0000400701-mRNA-1">
    <property type="protein sequence ID" value="ASIM_0000400701-mRNA-1"/>
    <property type="gene ID" value="ASIM_0000400701"/>
</dbReference>
<name>A0A0M3J8U8_ANISI</name>
<proteinExistence type="predicted"/>
<organism evidence="3">
    <name type="scientific">Anisakis simplex</name>
    <name type="common">Herring worm</name>
    <dbReference type="NCBI Taxonomy" id="6269"/>
    <lineage>
        <taxon>Eukaryota</taxon>
        <taxon>Metazoa</taxon>
        <taxon>Ecdysozoa</taxon>
        <taxon>Nematoda</taxon>
        <taxon>Chromadorea</taxon>
        <taxon>Rhabditida</taxon>
        <taxon>Spirurina</taxon>
        <taxon>Ascaridomorpha</taxon>
        <taxon>Ascaridoidea</taxon>
        <taxon>Anisakidae</taxon>
        <taxon>Anisakis</taxon>
        <taxon>Anisakis simplex complex</taxon>
    </lineage>
</organism>
<evidence type="ECO:0000313" key="1">
    <source>
        <dbReference type="EMBL" id="VDK22460.1"/>
    </source>
</evidence>
<protein>
    <submittedName>
        <fullName evidence="3">Ovule protein</fullName>
    </submittedName>
</protein>
<gene>
    <name evidence="1" type="ORF">ASIM_LOCUS3831</name>
</gene>